<comment type="subcellular location">
    <subcellularLocation>
        <location evidence="1">Membrane</location>
        <topology evidence="1">Multi-pass membrane protein</topology>
    </subcellularLocation>
</comment>
<feature type="transmembrane region" description="Helical" evidence="8">
    <location>
        <begin position="182"/>
        <end position="207"/>
    </location>
</feature>
<dbReference type="EMBL" id="BMOQ01000001">
    <property type="protein sequence ID" value="GGN06713.1"/>
    <property type="molecule type" value="Genomic_DNA"/>
</dbReference>
<evidence type="ECO:0000256" key="2">
    <source>
        <dbReference type="ARBA" id="ARBA00022670"/>
    </source>
</evidence>
<dbReference type="InterPro" id="IPR008915">
    <property type="entry name" value="Peptidase_M50"/>
</dbReference>
<dbReference type="GO" id="GO:0016020">
    <property type="term" value="C:membrane"/>
    <property type="evidence" value="ECO:0007669"/>
    <property type="project" value="UniProtKB-SubCell"/>
</dbReference>
<name>A0A830G7C4_9EURY</name>
<keyword evidence="6 8" id="KW-1133">Transmembrane helix</keyword>
<keyword evidence="7 8" id="KW-0472">Membrane</keyword>
<comment type="caution">
    <text evidence="10">The sequence shown here is derived from an EMBL/GenBank/DDBJ whole genome shotgun (WGS) entry which is preliminary data.</text>
</comment>
<dbReference type="Pfam" id="PF02163">
    <property type="entry name" value="Peptidase_M50"/>
    <property type="match status" value="1"/>
</dbReference>
<dbReference type="GO" id="GO:0006508">
    <property type="term" value="P:proteolysis"/>
    <property type="evidence" value="ECO:0007669"/>
    <property type="project" value="UniProtKB-KW"/>
</dbReference>
<evidence type="ECO:0000313" key="10">
    <source>
        <dbReference type="EMBL" id="GGN06713.1"/>
    </source>
</evidence>
<protein>
    <submittedName>
        <fullName evidence="10">Site-2 protease family protein</fullName>
    </submittedName>
</protein>
<sequence>MLADPPDDAPPSGALSSVFSVYEVARDGETVVYYGEPLVDRRTLQRTALPIFRDYGYDVRIEERPGEVTLAATPASDDAGSGAGFPWTNVVLAGLTMLTTLYAGAQWYYVDDFLSLDVLRAVPFVLAVMGVLGVHELGHYAMTRYHGVDATLPYFIPIPFSPIGTLGAVIRMRGIMPDRDALFDIGVAGPLAGLVATVVVTAVGLLLPPISVPAAQTGGVAIGFGDPPLLRLIAWALGQPLSYGAGLAVNPVVFGGWVGMFVTFLNLLPAGQLDGGHVMRAVFGPAYERAAPLVPAALFGLAAYVYVVRDATNAAVVWVMWGLITSFLAFQGAARPLEENALDTRRLAVAAITLLAGLLCFMPVPIRLVG</sequence>
<evidence type="ECO:0000256" key="6">
    <source>
        <dbReference type="ARBA" id="ARBA00022989"/>
    </source>
</evidence>
<evidence type="ECO:0000256" key="8">
    <source>
        <dbReference type="SAM" id="Phobius"/>
    </source>
</evidence>
<dbReference type="PANTHER" id="PTHR31412">
    <property type="entry name" value="ZINC METALLOPROTEASE EGY1"/>
    <property type="match status" value="1"/>
</dbReference>
<evidence type="ECO:0000259" key="9">
    <source>
        <dbReference type="Pfam" id="PF02163"/>
    </source>
</evidence>
<dbReference type="RefSeq" id="WP_188876557.1">
    <property type="nucleotide sequence ID" value="NZ_BMOQ01000001.1"/>
</dbReference>
<organism evidence="10 11">
    <name type="scientific">Halarchaeum nitratireducens</name>
    <dbReference type="NCBI Taxonomy" id="489913"/>
    <lineage>
        <taxon>Archaea</taxon>
        <taxon>Methanobacteriati</taxon>
        <taxon>Methanobacteriota</taxon>
        <taxon>Stenosarchaea group</taxon>
        <taxon>Halobacteria</taxon>
        <taxon>Halobacteriales</taxon>
        <taxon>Halobacteriaceae</taxon>
    </lineage>
</organism>
<dbReference type="OrthoDB" id="19110at2157"/>
<keyword evidence="3 8" id="KW-0812">Transmembrane</keyword>
<evidence type="ECO:0000256" key="7">
    <source>
        <dbReference type="ARBA" id="ARBA00023136"/>
    </source>
</evidence>
<keyword evidence="4" id="KW-0378">Hydrolase</keyword>
<feature type="transmembrane region" description="Helical" evidence="8">
    <location>
        <begin position="90"/>
        <end position="109"/>
    </location>
</feature>
<dbReference type="InterPro" id="IPR044838">
    <property type="entry name" value="EGY1-like"/>
</dbReference>
<keyword evidence="2 10" id="KW-0645">Protease</keyword>
<evidence type="ECO:0000256" key="4">
    <source>
        <dbReference type="ARBA" id="ARBA00022801"/>
    </source>
</evidence>
<feature type="transmembrane region" description="Helical" evidence="8">
    <location>
        <begin position="290"/>
        <end position="309"/>
    </location>
</feature>
<keyword evidence="5" id="KW-0809">Transit peptide</keyword>
<feature type="transmembrane region" description="Helical" evidence="8">
    <location>
        <begin position="315"/>
        <end position="334"/>
    </location>
</feature>
<accession>A0A830G7C4</accession>
<dbReference type="GO" id="GO:0008233">
    <property type="term" value="F:peptidase activity"/>
    <property type="evidence" value="ECO:0007669"/>
    <property type="project" value="UniProtKB-KW"/>
</dbReference>
<feature type="transmembrane region" description="Helical" evidence="8">
    <location>
        <begin position="121"/>
        <end position="142"/>
    </location>
</feature>
<evidence type="ECO:0000256" key="1">
    <source>
        <dbReference type="ARBA" id="ARBA00004141"/>
    </source>
</evidence>
<evidence type="ECO:0000313" key="11">
    <source>
        <dbReference type="Proteomes" id="UP000608850"/>
    </source>
</evidence>
<reference evidence="10 11" key="1">
    <citation type="journal article" date="2019" name="Int. J. Syst. Evol. Microbiol.">
        <title>The Global Catalogue of Microorganisms (GCM) 10K type strain sequencing project: providing services to taxonomists for standard genome sequencing and annotation.</title>
        <authorList>
            <consortium name="The Broad Institute Genomics Platform"/>
            <consortium name="The Broad Institute Genome Sequencing Center for Infectious Disease"/>
            <person name="Wu L."/>
            <person name="Ma J."/>
        </authorList>
    </citation>
    <scope>NUCLEOTIDE SEQUENCE [LARGE SCALE GENOMIC DNA]</scope>
    <source>
        <strain evidence="10 11">JCM 16331</strain>
    </source>
</reference>
<evidence type="ECO:0000256" key="3">
    <source>
        <dbReference type="ARBA" id="ARBA00022692"/>
    </source>
</evidence>
<gene>
    <name evidence="10" type="ORF">GCM10009021_02120</name>
</gene>
<proteinExistence type="predicted"/>
<dbReference type="Proteomes" id="UP000608850">
    <property type="component" value="Unassembled WGS sequence"/>
</dbReference>
<keyword evidence="11" id="KW-1185">Reference proteome</keyword>
<dbReference type="PANTHER" id="PTHR31412:SF0">
    <property type="entry name" value="ZINC METALLOPROTEASE EGY1, CHLOROPLASTIC-RELATED"/>
    <property type="match status" value="1"/>
</dbReference>
<feature type="domain" description="Peptidase M50" evidence="9">
    <location>
        <begin position="124"/>
        <end position="286"/>
    </location>
</feature>
<dbReference type="AlphaFoldDB" id="A0A830G7C4"/>
<dbReference type="CDD" id="cd06160">
    <property type="entry name" value="S2P-M50_like_2"/>
    <property type="match status" value="1"/>
</dbReference>
<feature type="transmembrane region" description="Helical" evidence="8">
    <location>
        <begin position="154"/>
        <end position="170"/>
    </location>
</feature>
<feature type="transmembrane region" description="Helical" evidence="8">
    <location>
        <begin position="247"/>
        <end position="269"/>
    </location>
</feature>
<feature type="transmembrane region" description="Helical" evidence="8">
    <location>
        <begin position="346"/>
        <end position="366"/>
    </location>
</feature>
<evidence type="ECO:0000256" key="5">
    <source>
        <dbReference type="ARBA" id="ARBA00022946"/>
    </source>
</evidence>